<gene>
    <name evidence="1" type="ORF">IAC06_00280</name>
</gene>
<reference evidence="1" key="1">
    <citation type="submission" date="2020-10" db="EMBL/GenBank/DDBJ databases">
        <authorList>
            <person name="Gilroy R."/>
        </authorList>
    </citation>
    <scope>NUCLEOTIDE SEQUENCE</scope>
    <source>
        <strain evidence="1">B1-20833</strain>
    </source>
</reference>
<proteinExistence type="predicted"/>
<dbReference type="Pfam" id="PF17145">
    <property type="entry name" value="DUF5119"/>
    <property type="match status" value="1"/>
</dbReference>
<dbReference type="EMBL" id="JADIMI010000004">
    <property type="protein sequence ID" value="MBO8451308.1"/>
    <property type="molecule type" value="Genomic_DNA"/>
</dbReference>
<organism evidence="1 2">
    <name type="scientific">Candidatus Cryptobacteroides intestinavium</name>
    <dbReference type="NCBI Taxonomy" id="2840766"/>
    <lineage>
        <taxon>Bacteria</taxon>
        <taxon>Pseudomonadati</taxon>
        <taxon>Bacteroidota</taxon>
        <taxon>Bacteroidia</taxon>
        <taxon>Bacteroidales</taxon>
        <taxon>Candidatus Cryptobacteroides</taxon>
    </lineage>
</organism>
<evidence type="ECO:0000313" key="2">
    <source>
        <dbReference type="Proteomes" id="UP000823661"/>
    </source>
</evidence>
<protein>
    <submittedName>
        <fullName evidence="1">DUF5119 domain-containing protein</fullName>
    </submittedName>
</protein>
<comment type="caution">
    <text evidence="1">The sequence shown here is derived from an EMBL/GenBank/DDBJ whole genome shotgun (WGS) entry which is preliminary data.</text>
</comment>
<dbReference type="Proteomes" id="UP000823661">
    <property type="component" value="Unassembled WGS sequence"/>
</dbReference>
<dbReference type="AlphaFoldDB" id="A0A9D9HHW2"/>
<reference evidence="1" key="2">
    <citation type="journal article" date="2021" name="PeerJ">
        <title>Extensive microbial diversity within the chicken gut microbiome revealed by metagenomics and culture.</title>
        <authorList>
            <person name="Gilroy R."/>
            <person name="Ravi A."/>
            <person name="Getino M."/>
            <person name="Pursley I."/>
            <person name="Horton D.L."/>
            <person name="Alikhan N.F."/>
            <person name="Baker D."/>
            <person name="Gharbi K."/>
            <person name="Hall N."/>
            <person name="Watson M."/>
            <person name="Adriaenssens E.M."/>
            <person name="Foster-Nyarko E."/>
            <person name="Jarju S."/>
            <person name="Secka A."/>
            <person name="Antonio M."/>
            <person name="Oren A."/>
            <person name="Chaudhuri R.R."/>
            <person name="La Ragione R."/>
            <person name="Hildebrand F."/>
            <person name="Pallen M.J."/>
        </authorList>
    </citation>
    <scope>NUCLEOTIDE SEQUENCE</scope>
    <source>
        <strain evidence="1">B1-20833</strain>
    </source>
</reference>
<evidence type="ECO:0000313" key="1">
    <source>
        <dbReference type="EMBL" id="MBO8451308.1"/>
    </source>
</evidence>
<dbReference type="InterPro" id="IPR033410">
    <property type="entry name" value="DUF5119"/>
</dbReference>
<accession>A0A9D9HHW2</accession>
<sequence length="337" mass="37978">MKRLLYLFSMIILCSSCYHKDLCYHHPHSMVLSVEFDWRDAPDADPDGMCVYFYPVGGGAGHRFDFNNTDGGQIELRNGRYLVLCYNNDTESVQFYNTDDFWSHGIYTREGSVLEPMYGNTVNSAPRADGTEDERVVICPDMMWGCSVTEVEISDAGANYTCVPISEDPDTMNDDYTRTESQVITLYPHELVCTYTYEVRNVKNLKHLSMISGTLSGMAGTLEFSSEDIGDECVTLPFPGTSDGVSKVTGMFYTFGHNTDNPDPHRMTFYAVMDNGEKFCFKDGDYLDVTDQVHNAPDFRHVHIIIDGLELPQPMENGSGFDPSVDDWEVVESDIIL</sequence>
<name>A0A9D9HHW2_9BACT</name>